<proteinExistence type="inferred from homology"/>
<gene>
    <name evidence="3" type="ORF">NCTC8081_00865</name>
</gene>
<dbReference type="GO" id="GO:0005737">
    <property type="term" value="C:cytoplasm"/>
    <property type="evidence" value="ECO:0007669"/>
    <property type="project" value="UniProtKB-SubCell"/>
</dbReference>
<keyword evidence="1 2" id="KW-0963">Cytoplasm</keyword>
<dbReference type="Pfam" id="PF05979">
    <property type="entry name" value="DUF896"/>
    <property type="match status" value="1"/>
</dbReference>
<protein>
    <recommendedName>
        <fullName evidence="2">UPF0291 protein NCTC8081_00865</fullName>
    </recommendedName>
</protein>
<organism evidence="3 4">
    <name type="scientific">Clostridium perfringens</name>
    <dbReference type="NCBI Taxonomy" id="1502"/>
    <lineage>
        <taxon>Bacteria</taxon>
        <taxon>Bacillati</taxon>
        <taxon>Bacillota</taxon>
        <taxon>Clostridia</taxon>
        <taxon>Eubacteriales</taxon>
        <taxon>Clostridiaceae</taxon>
        <taxon>Clostridium</taxon>
    </lineage>
</organism>
<dbReference type="Gene3D" id="1.10.287.540">
    <property type="entry name" value="Helix hairpin bin"/>
    <property type="match status" value="1"/>
</dbReference>
<comment type="similarity">
    <text evidence="2">Belongs to the UPF0291 family.</text>
</comment>
<dbReference type="RefSeq" id="WP_111945461.1">
    <property type="nucleotide sequence ID" value="NZ_CATNYA010000105.1"/>
</dbReference>
<evidence type="ECO:0000256" key="2">
    <source>
        <dbReference type="HAMAP-Rule" id="MF_01103"/>
    </source>
</evidence>
<comment type="subcellular location">
    <subcellularLocation>
        <location evidence="2">Cytoplasm</location>
    </subcellularLocation>
</comment>
<dbReference type="Proteomes" id="UP000250234">
    <property type="component" value="Unassembled WGS sequence"/>
</dbReference>
<dbReference type="InterPro" id="IPR009242">
    <property type="entry name" value="DUF896"/>
</dbReference>
<dbReference type="EMBL" id="UAWO01000002">
    <property type="protein sequence ID" value="SQC06751.1"/>
    <property type="molecule type" value="Genomic_DNA"/>
</dbReference>
<dbReference type="PANTHER" id="PTHR37300:SF1">
    <property type="entry name" value="UPF0291 PROTEIN YNZC"/>
    <property type="match status" value="1"/>
</dbReference>
<dbReference type="PANTHER" id="PTHR37300">
    <property type="entry name" value="UPF0291 PROTEIN CBO2609/CLC_2481"/>
    <property type="match status" value="1"/>
</dbReference>
<evidence type="ECO:0000256" key="1">
    <source>
        <dbReference type="ARBA" id="ARBA00022490"/>
    </source>
</evidence>
<evidence type="ECO:0000313" key="4">
    <source>
        <dbReference type="Proteomes" id="UP000250234"/>
    </source>
</evidence>
<reference evidence="3 4" key="1">
    <citation type="submission" date="2018-06" db="EMBL/GenBank/DDBJ databases">
        <authorList>
            <consortium name="Pathogen Informatics"/>
            <person name="Doyle S."/>
        </authorList>
    </citation>
    <scope>NUCLEOTIDE SEQUENCE [LARGE SCALE GENOMIC DNA]</scope>
    <source>
        <strain evidence="3 4">NCTC8081</strain>
    </source>
</reference>
<evidence type="ECO:0000313" key="3">
    <source>
        <dbReference type="EMBL" id="SQC06751.1"/>
    </source>
</evidence>
<sequence length="59" mass="7298">MNIDELTKRINELHKKHKEEGLSEDEYKEREELRKEYINRFKSNLREQLKGIEPKNKKN</sequence>
<dbReference type="HAMAP" id="MF_01103">
    <property type="entry name" value="UPF0291"/>
    <property type="match status" value="1"/>
</dbReference>
<accession>A0A2X3C144</accession>
<dbReference type="SUPFAM" id="SSF158221">
    <property type="entry name" value="YnzC-like"/>
    <property type="match status" value="1"/>
</dbReference>
<dbReference type="AlphaFoldDB" id="A0A2X3C144"/>
<name>A0A2X3C144_CLOPF</name>